<accession>B3EGC7</accession>
<organism evidence="1 2">
    <name type="scientific">Chlorobium limicola (strain DSM 245 / NBRC 103803 / 6330)</name>
    <dbReference type="NCBI Taxonomy" id="290315"/>
    <lineage>
        <taxon>Bacteria</taxon>
        <taxon>Pseudomonadati</taxon>
        <taxon>Chlorobiota</taxon>
        <taxon>Chlorobiia</taxon>
        <taxon>Chlorobiales</taxon>
        <taxon>Chlorobiaceae</taxon>
        <taxon>Chlorobium/Pelodictyon group</taxon>
        <taxon>Chlorobium</taxon>
    </lineage>
</organism>
<dbReference type="KEGG" id="cli:Clim_2112"/>
<sequence>MMSSAGIKYDTRLSIGIGSVDFVAENRISDFRGLAFTLSGREAGWYETRRSRF</sequence>
<protein>
    <submittedName>
        <fullName evidence="1">Uncharacterized protein</fullName>
    </submittedName>
</protein>
<dbReference type="AlphaFoldDB" id="B3EGC7"/>
<dbReference type="RefSeq" id="WP_012467005.1">
    <property type="nucleotide sequence ID" value="NC_010803.1"/>
</dbReference>
<dbReference type="STRING" id="290315.Clim_2112"/>
<dbReference type="EMBL" id="CP001097">
    <property type="protein sequence ID" value="ACD91136.1"/>
    <property type="molecule type" value="Genomic_DNA"/>
</dbReference>
<proteinExistence type="predicted"/>
<name>B3EGC7_CHLL2</name>
<gene>
    <name evidence="1" type="ordered locus">Clim_2112</name>
</gene>
<evidence type="ECO:0000313" key="2">
    <source>
        <dbReference type="Proteomes" id="UP000008841"/>
    </source>
</evidence>
<dbReference type="Proteomes" id="UP000008841">
    <property type="component" value="Chromosome"/>
</dbReference>
<dbReference type="HOGENOM" id="CLU_3059861_0_0_10"/>
<reference evidence="1 2" key="1">
    <citation type="submission" date="2008-05" db="EMBL/GenBank/DDBJ databases">
        <title>Complete sequence of Chlorobium limicola DSM 245.</title>
        <authorList>
            <consortium name="US DOE Joint Genome Institute"/>
            <person name="Lucas S."/>
            <person name="Copeland A."/>
            <person name="Lapidus A."/>
            <person name="Glavina del Rio T."/>
            <person name="Dalin E."/>
            <person name="Tice H."/>
            <person name="Bruce D."/>
            <person name="Goodwin L."/>
            <person name="Pitluck S."/>
            <person name="Schmutz J."/>
            <person name="Larimer F."/>
            <person name="Land M."/>
            <person name="Hauser L."/>
            <person name="Kyrpides N."/>
            <person name="Ovchinnikova G."/>
            <person name="Zhao F."/>
            <person name="Li T."/>
            <person name="Liu Z."/>
            <person name="Overmann J."/>
            <person name="Bryant D.A."/>
            <person name="Richardson P."/>
        </authorList>
    </citation>
    <scope>NUCLEOTIDE SEQUENCE [LARGE SCALE GENOMIC DNA]</scope>
    <source>
        <strain evidence="2">DSM 245 / NBRC 103803 / 6330</strain>
    </source>
</reference>
<evidence type="ECO:0000313" key="1">
    <source>
        <dbReference type="EMBL" id="ACD91136.1"/>
    </source>
</evidence>